<keyword evidence="2" id="KW-1185">Reference proteome</keyword>
<dbReference type="Proteomes" id="UP001227095">
    <property type="component" value="Chromosome"/>
</dbReference>
<dbReference type="EMBL" id="CP123000">
    <property type="protein sequence ID" value="WGI69082.1"/>
    <property type="molecule type" value="Genomic_DNA"/>
</dbReference>
<name>A0ABY8M3G5_9HYPH</name>
<evidence type="ECO:0000313" key="2">
    <source>
        <dbReference type="Proteomes" id="UP001227095"/>
    </source>
</evidence>
<protein>
    <submittedName>
        <fullName evidence="1">Uncharacterized protein</fullName>
    </submittedName>
</protein>
<dbReference type="RefSeq" id="WP_227702110.1">
    <property type="nucleotide sequence ID" value="NZ_CP123000.1"/>
</dbReference>
<organism evidence="1 2">
    <name type="scientific">Neorhizobium petrolearium</name>
    <dbReference type="NCBI Taxonomy" id="515361"/>
    <lineage>
        <taxon>Bacteria</taxon>
        <taxon>Pseudomonadati</taxon>
        <taxon>Pseudomonadota</taxon>
        <taxon>Alphaproteobacteria</taxon>
        <taxon>Hyphomicrobiales</taxon>
        <taxon>Rhizobiaceae</taxon>
        <taxon>Rhizobium/Agrobacterium group</taxon>
        <taxon>Neorhizobium</taxon>
    </lineage>
</organism>
<proteinExistence type="predicted"/>
<accession>A0ABY8M3G5</accession>
<reference evidence="1 2" key="1">
    <citation type="submission" date="2023-04" db="EMBL/GenBank/DDBJ databases">
        <title>Neorhizobium petrolearium OS53, complete genome.</title>
        <authorList>
            <person name="Yu T."/>
        </authorList>
    </citation>
    <scope>NUCLEOTIDE SEQUENCE [LARGE SCALE GENOMIC DNA]</scope>
    <source>
        <strain evidence="1 2">OS53</strain>
    </source>
</reference>
<gene>
    <name evidence="1" type="ORF">QEO92_03040</name>
</gene>
<sequence>MAFAKASAKRKEYPAKKVLFAGELSEAEMAAIRIAKIEATASYELDDLDEKGKLISRKPDQNS</sequence>
<evidence type="ECO:0000313" key="1">
    <source>
        <dbReference type="EMBL" id="WGI69082.1"/>
    </source>
</evidence>